<proteinExistence type="predicted"/>
<sequence length="89" mass="9657">MKNISNNSNSNNTDNNNMGETRGASKLWQVLSLEIFQAWEEEKQQSGSSSNNNNNNNNNNNIPDLMGGPCSGQAMDVSSADQPVLTVLL</sequence>
<dbReference type="Proteomes" id="UP000762676">
    <property type="component" value="Unassembled WGS sequence"/>
</dbReference>
<comment type="caution">
    <text evidence="2">The sequence shown here is derived from an EMBL/GenBank/DDBJ whole genome shotgun (WGS) entry which is preliminary data.</text>
</comment>
<evidence type="ECO:0000313" key="2">
    <source>
        <dbReference type="EMBL" id="GFS27076.1"/>
    </source>
</evidence>
<protein>
    <submittedName>
        <fullName evidence="2">Uncharacterized protein</fullName>
    </submittedName>
</protein>
<reference evidence="2 3" key="1">
    <citation type="journal article" date="2021" name="Elife">
        <title>Chloroplast acquisition without the gene transfer in kleptoplastic sea slugs, Plakobranchus ocellatus.</title>
        <authorList>
            <person name="Maeda T."/>
            <person name="Takahashi S."/>
            <person name="Yoshida T."/>
            <person name="Shimamura S."/>
            <person name="Takaki Y."/>
            <person name="Nagai Y."/>
            <person name="Toyoda A."/>
            <person name="Suzuki Y."/>
            <person name="Arimoto A."/>
            <person name="Ishii H."/>
            <person name="Satoh N."/>
            <person name="Nishiyama T."/>
            <person name="Hasebe M."/>
            <person name="Maruyama T."/>
            <person name="Minagawa J."/>
            <person name="Obokata J."/>
            <person name="Shigenobu S."/>
        </authorList>
    </citation>
    <scope>NUCLEOTIDE SEQUENCE [LARGE SCALE GENOMIC DNA]</scope>
</reference>
<feature type="compositionally biased region" description="Low complexity" evidence="1">
    <location>
        <begin position="1"/>
        <end position="17"/>
    </location>
</feature>
<feature type="region of interest" description="Disordered" evidence="1">
    <location>
        <begin position="1"/>
        <end position="23"/>
    </location>
</feature>
<evidence type="ECO:0000313" key="3">
    <source>
        <dbReference type="Proteomes" id="UP000762676"/>
    </source>
</evidence>
<dbReference type="EMBL" id="BMAT01010451">
    <property type="protein sequence ID" value="GFS27076.1"/>
    <property type="molecule type" value="Genomic_DNA"/>
</dbReference>
<feature type="compositionally biased region" description="Low complexity" evidence="1">
    <location>
        <begin position="48"/>
        <end position="61"/>
    </location>
</feature>
<organism evidence="2 3">
    <name type="scientific">Elysia marginata</name>
    <dbReference type="NCBI Taxonomy" id="1093978"/>
    <lineage>
        <taxon>Eukaryota</taxon>
        <taxon>Metazoa</taxon>
        <taxon>Spiralia</taxon>
        <taxon>Lophotrochozoa</taxon>
        <taxon>Mollusca</taxon>
        <taxon>Gastropoda</taxon>
        <taxon>Heterobranchia</taxon>
        <taxon>Euthyneura</taxon>
        <taxon>Panpulmonata</taxon>
        <taxon>Sacoglossa</taxon>
        <taxon>Placobranchoidea</taxon>
        <taxon>Plakobranchidae</taxon>
        <taxon>Elysia</taxon>
    </lineage>
</organism>
<dbReference type="AlphaFoldDB" id="A0AAV4JXJ8"/>
<gene>
    <name evidence="2" type="ORF">ElyMa_005236500</name>
</gene>
<accession>A0AAV4JXJ8</accession>
<name>A0AAV4JXJ8_9GAST</name>
<feature type="region of interest" description="Disordered" evidence="1">
    <location>
        <begin position="39"/>
        <end position="83"/>
    </location>
</feature>
<evidence type="ECO:0000256" key="1">
    <source>
        <dbReference type="SAM" id="MobiDB-lite"/>
    </source>
</evidence>
<keyword evidence="3" id="KW-1185">Reference proteome</keyword>